<evidence type="ECO:0000313" key="2">
    <source>
        <dbReference type="EMBL" id="TNN86294.1"/>
    </source>
</evidence>
<sequence length="166" mass="18459">MKRKREETVKAEECEGDKDKVRTPLAPVALAMRCRQRPQKPTTNQNGFPSLFVKRIQKHGKEFGAPPPLLILLLHSSSSSSSNNKKNIKETPLSTPSKCDFINDTQSPLDRRPTALANSLRVVELCSRSRSNSRSADKRFIKASVPQFELQKQCGVGAHALTAYEG</sequence>
<comment type="caution">
    <text evidence="2">The sequence shown here is derived from an EMBL/GenBank/DDBJ whole genome shotgun (WGS) entry which is preliminary data.</text>
</comment>
<dbReference type="AlphaFoldDB" id="A0A4Z2J915"/>
<evidence type="ECO:0000256" key="1">
    <source>
        <dbReference type="SAM" id="MobiDB-lite"/>
    </source>
</evidence>
<proteinExistence type="predicted"/>
<name>A0A4Z2J915_9TELE</name>
<protein>
    <submittedName>
        <fullName evidence="2">Uncharacterized protein</fullName>
    </submittedName>
</protein>
<accession>A0A4Z2J915</accession>
<dbReference type="EMBL" id="SRLO01000016">
    <property type="protein sequence ID" value="TNN86294.1"/>
    <property type="molecule type" value="Genomic_DNA"/>
</dbReference>
<feature type="compositionally biased region" description="Polar residues" evidence="1">
    <location>
        <begin position="92"/>
        <end position="108"/>
    </location>
</feature>
<dbReference type="Proteomes" id="UP000314294">
    <property type="component" value="Unassembled WGS sequence"/>
</dbReference>
<keyword evidence="3" id="KW-1185">Reference proteome</keyword>
<feature type="region of interest" description="Disordered" evidence="1">
    <location>
        <begin position="78"/>
        <end position="111"/>
    </location>
</feature>
<organism evidence="2 3">
    <name type="scientific">Liparis tanakae</name>
    <name type="common">Tanaka's snailfish</name>
    <dbReference type="NCBI Taxonomy" id="230148"/>
    <lineage>
        <taxon>Eukaryota</taxon>
        <taxon>Metazoa</taxon>
        <taxon>Chordata</taxon>
        <taxon>Craniata</taxon>
        <taxon>Vertebrata</taxon>
        <taxon>Euteleostomi</taxon>
        <taxon>Actinopterygii</taxon>
        <taxon>Neopterygii</taxon>
        <taxon>Teleostei</taxon>
        <taxon>Neoteleostei</taxon>
        <taxon>Acanthomorphata</taxon>
        <taxon>Eupercaria</taxon>
        <taxon>Perciformes</taxon>
        <taxon>Cottioidei</taxon>
        <taxon>Cottales</taxon>
        <taxon>Liparidae</taxon>
        <taxon>Liparis</taxon>
    </lineage>
</organism>
<gene>
    <name evidence="2" type="ORF">EYF80_003379</name>
</gene>
<evidence type="ECO:0000313" key="3">
    <source>
        <dbReference type="Proteomes" id="UP000314294"/>
    </source>
</evidence>
<reference evidence="2 3" key="1">
    <citation type="submission" date="2019-03" db="EMBL/GenBank/DDBJ databases">
        <title>First draft genome of Liparis tanakae, snailfish: a comprehensive survey of snailfish specific genes.</title>
        <authorList>
            <person name="Kim W."/>
            <person name="Song I."/>
            <person name="Jeong J.-H."/>
            <person name="Kim D."/>
            <person name="Kim S."/>
            <person name="Ryu S."/>
            <person name="Song J.Y."/>
            <person name="Lee S.K."/>
        </authorList>
    </citation>
    <scope>NUCLEOTIDE SEQUENCE [LARGE SCALE GENOMIC DNA]</scope>
    <source>
        <tissue evidence="2">Muscle</tissue>
    </source>
</reference>